<organism evidence="1 2">
    <name type="scientific">SAR86 cluster bacterium</name>
    <dbReference type="NCBI Taxonomy" id="2030880"/>
    <lineage>
        <taxon>Bacteria</taxon>
        <taxon>Pseudomonadati</taxon>
        <taxon>Pseudomonadota</taxon>
        <taxon>Gammaproteobacteria</taxon>
        <taxon>SAR86 cluster</taxon>
    </lineage>
</organism>
<evidence type="ECO:0000313" key="1">
    <source>
        <dbReference type="EMBL" id="RZO10546.1"/>
    </source>
</evidence>
<accession>A0A520LQS3</accession>
<proteinExistence type="predicted"/>
<reference evidence="1 2" key="1">
    <citation type="submission" date="2019-02" db="EMBL/GenBank/DDBJ databases">
        <title>Prokaryotic population dynamics and viral predation in marine succession experiment using metagenomics: the confinement effect.</title>
        <authorList>
            <person name="Haro-Moreno J.M."/>
            <person name="Rodriguez-Valera F."/>
            <person name="Lopez-Perez M."/>
        </authorList>
    </citation>
    <scope>NUCLEOTIDE SEQUENCE [LARGE SCALE GENOMIC DNA]</scope>
    <source>
        <strain evidence="1">MED-G168</strain>
    </source>
</reference>
<sequence length="130" mass="15393">MTELKEQNRVARANARQNIADSHQKVALAGMKPILVDTKIKLRNNEELTKEENAVYLTYFSVMLRARENQFYQFKIGMLDEDEWTAMLISFKTLFKEPKHLEIWEFIKITFAEDFVELVDEQIKQSKLYG</sequence>
<dbReference type="Proteomes" id="UP000319023">
    <property type="component" value="Unassembled WGS sequence"/>
</dbReference>
<protein>
    <submittedName>
        <fullName evidence="1">Uncharacterized protein</fullName>
    </submittedName>
</protein>
<dbReference type="EMBL" id="SHBN01000055">
    <property type="protein sequence ID" value="RZO10546.1"/>
    <property type="molecule type" value="Genomic_DNA"/>
</dbReference>
<name>A0A520LQS3_9GAMM</name>
<gene>
    <name evidence="1" type="ORF">EVB01_02950</name>
</gene>
<evidence type="ECO:0000313" key="2">
    <source>
        <dbReference type="Proteomes" id="UP000319023"/>
    </source>
</evidence>
<comment type="caution">
    <text evidence="1">The sequence shown here is derived from an EMBL/GenBank/DDBJ whole genome shotgun (WGS) entry which is preliminary data.</text>
</comment>
<dbReference type="AlphaFoldDB" id="A0A520LQS3"/>